<evidence type="ECO:0000313" key="1">
    <source>
        <dbReference type="Proteomes" id="UP000887576"/>
    </source>
</evidence>
<protein>
    <submittedName>
        <fullName evidence="2">CHK kinase-like domain-containing protein</fullName>
    </submittedName>
</protein>
<dbReference type="WBParaSite" id="JU765_v2.g8885.t2">
    <property type="protein sequence ID" value="JU765_v2.g8885.t2"/>
    <property type="gene ID" value="JU765_v2.g8885"/>
</dbReference>
<evidence type="ECO:0000313" key="2">
    <source>
        <dbReference type="WBParaSite" id="JU765_v2.g8885.t2"/>
    </source>
</evidence>
<reference evidence="2" key="1">
    <citation type="submission" date="2022-11" db="UniProtKB">
        <authorList>
            <consortium name="WormBaseParasite"/>
        </authorList>
    </citation>
    <scope>IDENTIFICATION</scope>
</reference>
<proteinExistence type="predicted"/>
<name>A0AC34RQ27_9BILA</name>
<accession>A0AC34RQ27</accession>
<organism evidence="1 2">
    <name type="scientific">Panagrolaimus sp. JU765</name>
    <dbReference type="NCBI Taxonomy" id="591449"/>
    <lineage>
        <taxon>Eukaryota</taxon>
        <taxon>Metazoa</taxon>
        <taxon>Ecdysozoa</taxon>
        <taxon>Nematoda</taxon>
        <taxon>Chromadorea</taxon>
        <taxon>Rhabditida</taxon>
        <taxon>Tylenchina</taxon>
        <taxon>Panagrolaimomorpha</taxon>
        <taxon>Panagrolaimoidea</taxon>
        <taxon>Panagrolaimidae</taxon>
        <taxon>Panagrolaimus</taxon>
    </lineage>
</organism>
<dbReference type="Proteomes" id="UP000887576">
    <property type="component" value="Unplaced"/>
</dbReference>
<sequence>MAEIIVESVENLSVENKIPKSKLVNGLTKKLENDLFDEWKILQGTFTAGFLIESLRQNDQKFIENHGNRGVKEVRTFTAGFLIESLRQNDQKFIENHGNRGVKEIKSEDISKGKGFASIVLQCKIKSEDISKGKGFASIVLQCKVFFVDSTSESDYYSTILKIPGTESMTEAFEESFEYNKMEKNDKDAIYKKLVEIHDIECSFYEELAPLIDFCVPKVHQTRNWIVGKQQGVIHMDDLSTNTAGWIMFDTMNLVQIKAIVRQLARFHKIILTTDEKLWKGKFLKNQEAYREMGPMVNVTIPKFLEMVKDDPYFEPLINKYLKFGANGDFFVYAFSESWKDLGMKPVIVHGDMWTGNILWKTDKYGEPTNEIVAFVDWQVFHEGSAMADLARILTICCDGYIRRMAESEIIPFYLNELENEMKKDGLECPFTLEQIQDAYDYMFLTQSFPLFIGAIFIKEVLTKNLEPSIGKAKNELIIFRCKQVLEDVDRILSGKYQKVFEKYGL</sequence>